<dbReference type="CDD" id="cd04216">
    <property type="entry name" value="Phytocyanin"/>
    <property type="match status" value="1"/>
</dbReference>
<evidence type="ECO:0000259" key="6">
    <source>
        <dbReference type="PROSITE" id="PS51485"/>
    </source>
</evidence>
<evidence type="ECO:0000313" key="8">
    <source>
        <dbReference type="Proteomes" id="UP000250235"/>
    </source>
</evidence>
<dbReference type="EMBL" id="KQ996478">
    <property type="protein sequence ID" value="KZV44888.1"/>
    <property type="molecule type" value="Genomic_DNA"/>
</dbReference>
<proteinExistence type="predicted"/>
<feature type="transmembrane region" description="Helical" evidence="4">
    <location>
        <begin position="159"/>
        <end position="179"/>
    </location>
</feature>
<evidence type="ECO:0000256" key="5">
    <source>
        <dbReference type="SAM" id="SignalP"/>
    </source>
</evidence>
<name>A0A2Z7CD87_9LAMI</name>
<dbReference type="GO" id="GO:0005886">
    <property type="term" value="C:plasma membrane"/>
    <property type="evidence" value="ECO:0007669"/>
    <property type="project" value="TreeGrafter"/>
</dbReference>
<dbReference type="Proteomes" id="UP000250235">
    <property type="component" value="Unassembled WGS sequence"/>
</dbReference>
<accession>A0A2Z7CD87</accession>
<dbReference type="PANTHER" id="PTHR33021">
    <property type="entry name" value="BLUE COPPER PROTEIN"/>
    <property type="match status" value="1"/>
</dbReference>
<reference evidence="7 8" key="1">
    <citation type="journal article" date="2015" name="Proc. Natl. Acad. Sci. U.S.A.">
        <title>The resurrection genome of Boea hygrometrica: A blueprint for survival of dehydration.</title>
        <authorList>
            <person name="Xiao L."/>
            <person name="Yang G."/>
            <person name="Zhang L."/>
            <person name="Yang X."/>
            <person name="Zhao S."/>
            <person name="Ji Z."/>
            <person name="Zhou Q."/>
            <person name="Hu M."/>
            <person name="Wang Y."/>
            <person name="Chen M."/>
            <person name="Xu Y."/>
            <person name="Jin H."/>
            <person name="Xiao X."/>
            <person name="Hu G."/>
            <person name="Bao F."/>
            <person name="Hu Y."/>
            <person name="Wan P."/>
            <person name="Li L."/>
            <person name="Deng X."/>
            <person name="Kuang T."/>
            <person name="Xiang C."/>
            <person name="Zhu J.K."/>
            <person name="Oliver M.J."/>
            <person name="He Y."/>
        </authorList>
    </citation>
    <scope>NUCLEOTIDE SEQUENCE [LARGE SCALE GENOMIC DNA]</scope>
    <source>
        <strain evidence="8">cv. XS01</strain>
    </source>
</reference>
<dbReference type="GO" id="GO:0009055">
    <property type="term" value="F:electron transfer activity"/>
    <property type="evidence" value="ECO:0007669"/>
    <property type="project" value="InterPro"/>
</dbReference>
<keyword evidence="5" id="KW-0732">Signal</keyword>
<dbReference type="AlphaFoldDB" id="A0A2Z7CD87"/>
<feature type="domain" description="Phytocyanin" evidence="6">
    <location>
        <begin position="30"/>
        <end position="130"/>
    </location>
</feature>
<dbReference type="SUPFAM" id="SSF49503">
    <property type="entry name" value="Cupredoxins"/>
    <property type="match status" value="1"/>
</dbReference>
<gene>
    <name evidence="7" type="ORF">F511_30471</name>
</gene>
<dbReference type="InterPro" id="IPR039391">
    <property type="entry name" value="Phytocyanin-like"/>
</dbReference>
<dbReference type="InterPro" id="IPR008972">
    <property type="entry name" value="Cupredoxin"/>
</dbReference>
<evidence type="ECO:0000256" key="4">
    <source>
        <dbReference type="SAM" id="Phobius"/>
    </source>
</evidence>
<dbReference type="Pfam" id="PF02298">
    <property type="entry name" value="Cu_bind_like"/>
    <property type="match status" value="1"/>
</dbReference>
<dbReference type="FunFam" id="2.60.40.420:FF:000034">
    <property type="entry name" value="Cupredoxin superfamily protein"/>
    <property type="match status" value="1"/>
</dbReference>
<keyword evidence="4" id="KW-1133">Transmembrane helix</keyword>
<evidence type="ECO:0000256" key="1">
    <source>
        <dbReference type="ARBA" id="ARBA00023157"/>
    </source>
</evidence>
<feature type="chain" id="PRO_5016425780" evidence="5">
    <location>
        <begin position="19"/>
        <end position="184"/>
    </location>
</feature>
<keyword evidence="1" id="KW-1015">Disulfide bond</keyword>
<evidence type="ECO:0000256" key="2">
    <source>
        <dbReference type="ARBA" id="ARBA00023180"/>
    </source>
</evidence>
<dbReference type="OrthoDB" id="1896188at2759"/>
<organism evidence="7 8">
    <name type="scientific">Dorcoceras hygrometricum</name>
    <dbReference type="NCBI Taxonomy" id="472368"/>
    <lineage>
        <taxon>Eukaryota</taxon>
        <taxon>Viridiplantae</taxon>
        <taxon>Streptophyta</taxon>
        <taxon>Embryophyta</taxon>
        <taxon>Tracheophyta</taxon>
        <taxon>Spermatophyta</taxon>
        <taxon>Magnoliopsida</taxon>
        <taxon>eudicotyledons</taxon>
        <taxon>Gunneridae</taxon>
        <taxon>Pentapetalae</taxon>
        <taxon>asterids</taxon>
        <taxon>lamiids</taxon>
        <taxon>Lamiales</taxon>
        <taxon>Gesneriaceae</taxon>
        <taxon>Didymocarpoideae</taxon>
        <taxon>Trichosporeae</taxon>
        <taxon>Loxocarpinae</taxon>
        <taxon>Dorcoceras</taxon>
    </lineage>
</organism>
<dbReference type="PROSITE" id="PS51485">
    <property type="entry name" value="PHYTOCYANIN"/>
    <property type="match status" value="1"/>
</dbReference>
<feature type="compositionally biased region" description="Pro residues" evidence="3">
    <location>
        <begin position="141"/>
        <end position="153"/>
    </location>
</feature>
<keyword evidence="2" id="KW-0325">Glycoprotein</keyword>
<protein>
    <submittedName>
        <fullName evidence="7">Early nodulin-like protein 1</fullName>
    </submittedName>
</protein>
<keyword evidence="4" id="KW-0472">Membrane</keyword>
<dbReference type="InterPro" id="IPR003245">
    <property type="entry name" value="Phytocyanin_dom"/>
</dbReference>
<feature type="region of interest" description="Disordered" evidence="3">
    <location>
        <begin position="129"/>
        <end position="153"/>
    </location>
</feature>
<keyword evidence="8" id="KW-1185">Reference proteome</keyword>
<evidence type="ECO:0000313" key="7">
    <source>
        <dbReference type="EMBL" id="KZV44888.1"/>
    </source>
</evidence>
<feature type="signal peptide" evidence="5">
    <location>
        <begin position="1"/>
        <end position="18"/>
    </location>
</feature>
<evidence type="ECO:0000256" key="3">
    <source>
        <dbReference type="SAM" id="MobiDB-lite"/>
    </source>
</evidence>
<dbReference type="PANTHER" id="PTHR33021:SF31">
    <property type="entry name" value="OS02G0720100 PROTEIN"/>
    <property type="match status" value="1"/>
</dbReference>
<keyword evidence="4" id="KW-0812">Transmembrane</keyword>
<dbReference type="Gene3D" id="2.60.40.420">
    <property type="entry name" value="Cupredoxins - blue copper proteins"/>
    <property type="match status" value="1"/>
</dbReference>
<sequence length="184" mass="19954">MGAPLFRVLAAVFVVVFAVSGPGNLVSGQTHHVVGGEEGWSSGSNISSWLSGRVFRVGDKLWFSLPASEDTIVELQSLEELASCDLRNPIKMYADASNHVVLDKEGTRYFSSGNLENCKNGMKLPVSVQNRHHDDDEPYEPEPFPPEKPYPYPPPITPYPAGATSLNVISAVVFAGLYLSCIGM</sequence>